<keyword evidence="4" id="KW-1185">Reference proteome</keyword>
<reference evidence="3" key="2">
    <citation type="submission" date="2023-05" db="EMBL/GenBank/DDBJ databases">
        <authorList>
            <consortium name="Lawrence Berkeley National Laboratory"/>
            <person name="Steindorff A."/>
            <person name="Hensen N."/>
            <person name="Bonometti L."/>
            <person name="Westerberg I."/>
            <person name="Brannstrom I.O."/>
            <person name="Guillou S."/>
            <person name="Cros-Aarteil S."/>
            <person name="Calhoun S."/>
            <person name="Haridas S."/>
            <person name="Kuo A."/>
            <person name="Mondo S."/>
            <person name="Pangilinan J."/>
            <person name="Riley R."/>
            <person name="Labutti K."/>
            <person name="Andreopoulos B."/>
            <person name="Lipzen A."/>
            <person name="Chen C."/>
            <person name="Yanf M."/>
            <person name="Daum C."/>
            <person name="Ng V."/>
            <person name="Clum A."/>
            <person name="Ohm R."/>
            <person name="Martin F."/>
            <person name="Silar P."/>
            <person name="Natvig D."/>
            <person name="Lalanne C."/>
            <person name="Gautier V."/>
            <person name="Ament-Velasquez S.L."/>
            <person name="Kruys A."/>
            <person name="Hutchinson M.I."/>
            <person name="Powell A.J."/>
            <person name="Barry K."/>
            <person name="Miller A.N."/>
            <person name="Grigoriev I.V."/>
            <person name="Debuchy R."/>
            <person name="Gladieux P."/>
            <person name="Thoren M.H."/>
            <person name="Johannesson H."/>
        </authorList>
    </citation>
    <scope>NUCLEOTIDE SEQUENCE</scope>
    <source>
        <strain evidence="3">CBS 538.74</strain>
    </source>
</reference>
<sequence>MKWYTEFPMTMFRLNAGNTIKLRAYSAAKPNKSYDVVTYDGDFVRPTDDFTQYHHPNGASMRPEGKVLTGLVDNFKGNNVMVYKVPKGTSVPEDLLLVHEHTDHYSLQPRVQMSVEDLNAKLDSFYSTFATAFKREKWLEKYNASKASKGKPSKDSKPGKSSTTQASSSSTIGQASNKNAEGWQWSDQYQRYYIIGSDGKTHWAAENSTSIRPSSSHSTTSQQGKKGSG</sequence>
<feature type="region of interest" description="Disordered" evidence="1">
    <location>
        <begin position="204"/>
        <end position="229"/>
    </location>
</feature>
<accession>A0AAN6ZUF8</accession>
<dbReference type="EMBL" id="MU857020">
    <property type="protein sequence ID" value="KAK4151342.1"/>
    <property type="molecule type" value="Genomic_DNA"/>
</dbReference>
<feature type="region of interest" description="Disordered" evidence="1">
    <location>
        <begin position="144"/>
        <end position="180"/>
    </location>
</feature>
<feature type="compositionally biased region" description="Low complexity" evidence="1">
    <location>
        <begin position="208"/>
        <end position="221"/>
    </location>
</feature>
<evidence type="ECO:0000259" key="2">
    <source>
        <dbReference type="Pfam" id="PF18648"/>
    </source>
</evidence>
<feature type="compositionally biased region" description="Low complexity" evidence="1">
    <location>
        <begin position="159"/>
        <end position="176"/>
    </location>
</feature>
<proteinExistence type="predicted"/>
<name>A0AAN6ZUF8_9PEZI</name>
<feature type="domain" description="Tse2 ADP-ribosyltransferase toxin" evidence="2">
    <location>
        <begin position="10"/>
        <end position="138"/>
    </location>
</feature>
<comment type="caution">
    <text evidence="3">The sequence shown here is derived from an EMBL/GenBank/DDBJ whole genome shotgun (WGS) entry which is preliminary data.</text>
</comment>
<evidence type="ECO:0000313" key="3">
    <source>
        <dbReference type="EMBL" id="KAK4151342.1"/>
    </source>
</evidence>
<evidence type="ECO:0000313" key="4">
    <source>
        <dbReference type="Proteomes" id="UP001302745"/>
    </source>
</evidence>
<reference evidence="3" key="1">
    <citation type="journal article" date="2023" name="Mol. Phylogenet. Evol.">
        <title>Genome-scale phylogeny and comparative genomics of the fungal order Sordariales.</title>
        <authorList>
            <person name="Hensen N."/>
            <person name="Bonometti L."/>
            <person name="Westerberg I."/>
            <person name="Brannstrom I.O."/>
            <person name="Guillou S."/>
            <person name="Cros-Aarteil S."/>
            <person name="Calhoun S."/>
            <person name="Haridas S."/>
            <person name="Kuo A."/>
            <person name="Mondo S."/>
            <person name="Pangilinan J."/>
            <person name="Riley R."/>
            <person name="LaButti K."/>
            <person name="Andreopoulos B."/>
            <person name="Lipzen A."/>
            <person name="Chen C."/>
            <person name="Yan M."/>
            <person name="Daum C."/>
            <person name="Ng V."/>
            <person name="Clum A."/>
            <person name="Steindorff A."/>
            <person name="Ohm R.A."/>
            <person name="Martin F."/>
            <person name="Silar P."/>
            <person name="Natvig D.O."/>
            <person name="Lalanne C."/>
            <person name="Gautier V."/>
            <person name="Ament-Velasquez S.L."/>
            <person name="Kruys A."/>
            <person name="Hutchinson M.I."/>
            <person name="Powell A.J."/>
            <person name="Barry K."/>
            <person name="Miller A.N."/>
            <person name="Grigoriev I.V."/>
            <person name="Debuchy R."/>
            <person name="Gladieux P."/>
            <person name="Hiltunen Thoren M."/>
            <person name="Johannesson H."/>
        </authorList>
    </citation>
    <scope>NUCLEOTIDE SEQUENCE</scope>
    <source>
        <strain evidence="3">CBS 538.74</strain>
    </source>
</reference>
<evidence type="ECO:0000256" key="1">
    <source>
        <dbReference type="SAM" id="MobiDB-lite"/>
    </source>
</evidence>
<organism evidence="3 4">
    <name type="scientific">Chaetomidium leptoderma</name>
    <dbReference type="NCBI Taxonomy" id="669021"/>
    <lineage>
        <taxon>Eukaryota</taxon>
        <taxon>Fungi</taxon>
        <taxon>Dikarya</taxon>
        <taxon>Ascomycota</taxon>
        <taxon>Pezizomycotina</taxon>
        <taxon>Sordariomycetes</taxon>
        <taxon>Sordariomycetidae</taxon>
        <taxon>Sordariales</taxon>
        <taxon>Chaetomiaceae</taxon>
        <taxon>Chaetomidium</taxon>
    </lineage>
</organism>
<protein>
    <recommendedName>
        <fullName evidence="2">Tse2 ADP-ribosyltransferase toxin domain-containing protein</fullName>
    </recommendedName>
</protein>
<gene>
    <name evidence="3" type="ORF">C8A00DRAFT_17241</name>
</gene>
<dbReference type="AlphaFoldDB" id="A0AAN6ZUF8"/>
<dbReference type="Proteomes" id="UP001302745">
    <property type="component" value="Unassembled WGS sequence"/>
</dbReference>
<dbReference type="InterPro" id="IPR041018">
    <property type="entry name" value="ADPRTs_Tse2"/>
</dbReference>
<dbReference type="Pfam" id="PF18648">
    <property type="entry name" value="ADPRTs_Tse2"/>
    <property type="match status" value="1"/>
</dbReference>